<dbReference type="AlphaFoldDB" id="A0A485JRK4"/>
<dbReference type="EMBL" id="CAADJZ010000002">
    <property type="protein sequence ID" value="VFT72153.1"/>
    <property type="molecule type" value="Genomic_DNA"/>
</dbReference>
<evidence type="ECO:0000256" key="1">
    <source>
        <dbReference type="SAM" id="SignalP"/>
    </source>
</evidence>
<dbReference type="Proteomes" id="UP000358010">
    <property type="component" value="Unassembled WGS sequence"/>
</dbReference>
<organism evidence="2 3">
    <name type="scientific">Escherichia coli</name>
    <dbReference type="NCBI Taxonomy" id="562"/>
    <lineage>
        <taxon>Bacteria</taxon>
        <taxon>Pseudomonadati</taxon>
        <taxon>Pseudomonadota</taxon>
        <taxon>Gammaproteobacteria</taxon>
        <taxon>Enterobacterales</taxon>
        <taxon>Enterobacteriaceae</taxon>
        <taxon>Escherichia</taxon>
    </lineage>
</organism>
<dbReference type="Gene3D" id="1.20.1600.10">
    <property type="entry name" value="Outer membrane efflux proteins (OEP)"/>
    <property type="match status" value="1"/>
</dbReference>
<feature type="chain" id="PRO_5019840630" evidence="1">
    <location>
        <begin position="21"/>
        <end position="400"/>
    </location>
</feature>
<feature type="signal peptide" evidence="1">
    <location>
        <begin position="1"/>
        <end position="20"/>
    </location>
</feature>
<proteinExistence type="predicted"/>
<gene>
    <name evidence="2" type="ORF">NCTC10974_05832</name>
</gene>
<keyword evidence="1" id="KW-0732">Signal</keyword>
<accession>A0A485JRK4</accession>
<dbReference type="GO" id="GO:0009279">
    <property type="term" value="C:cell outer membrane"/>
    <property type="evidence" value="ECO:0007669"/>
    <property type="project" value="UniProtKB-SubCell"/>
</dbReference>
<evidence type="ECO:0000313" key="2">
    <source>
        <dbReference type="EMBL" id="VFT72153.1"/>
    </source>
</evidence>
<reference evidence="2 3" key="1">
    <citation type="submission" date="2019-03" db="EMBL/GenBank/DDBJ databases">
        <authorList>
            <consortium name="Pathogen Informatics"/>
        </authorList>
    </citation>
    <scope>NUCLEOTIDE SEQUENCE [LARGE SCALE GENOMIC DNA]</scope>
    <source>
        <strain evidence="2 3">NCTC10974</strain>
    </source>
</reference>
<name>A0A485JRK4_ECOLX</name>
<protein>
    <submittedName>
        <fullName evidence="2">ABC transporter membrane protein AatA</fullName>
    </submittedName>
</protein>
<sequence length="400" mass="46667">MKTIFVLLATILLGNSSAVAYVCPLDLYFRKTFDYRTYQIKSFQTEMERLDNNYSFLPELSLSTGQSAYNKSGFKSPEYSNAGIYISMPVYSGGRYFLNNEKLSLSDISQEITLERNRINYLLSIYEIIIRRKEIESLLKEYQHKQKEADIENKRLQYFFEQGAVSEFELNLKKNITENHQKNIKLLKNELQYLEWGLRNEYNIPQNMFEIIDSDIIKSCKKNDIRFLIKKENMAELEEANINFDLEKAANYPSVSLSLGLTPKNGGTIRDISIEHGNYVASVSLNIPLSGLLKLAVKKEKHSLNVDSVKLSIDKRNIELEDAKQGILNKLNNAIDELSYLRKQFSINKKKVSYLKKRLNDDNNMLSYYNEINTLNEIEKNLIRKENEIELYKMRMFFIG</sequence>
<evidence type="ECO:0000313" key="3">
    <source>
        <dbReference type="Proteomes" id="UP000358010"/>
    </source>
</evidence>
<dbReference type="GO" id="GO:0015562">
    <property type="term" value="F:efflux transmembrane transporter activity"/>
    <property type="evidence" value="ECO:0007669"/>
    <property type="project" value="InterPro"/>
</dbReference>
<dbReference type="SUPFAM" id="SSF56954">
    <property type="entry name" value="Outer membrane efflux proteins (OEP)"/>
    <property type="match status" value="1"/>
</dbReference>